<dbReference type="PROSITE" id="PS51257">
    <property type="entry name" value="PROKAR_LIPOPROTEIN"/>
    <property type="match status" value="1"/>
</dbReference>
<evidence type="ECO:0000256" key="2">
    <source>
        <dbReference type="SAM" id="MobiDB-lite"/>
    </source>
</evidence>
<dbReference type="SUPFAM" id="SSF50993">
    <property type="entry name" value="Peptidase/esterase 'gauge' domain"/>
    <property type="match status" value="1"/>
</dbReference>
<sequence length="715" mass="79601">MFKLFFLILTSLVSCALSPALADADTKPPFPVIADFVTFPDFLNPALSPSGRYLSGIAVSEDKISFSVIDLTTEDRTPEIVELDTFVPLASNWITDDRLIMTVQGYVDLNASEVGFIPIADLQSGNFQGHPLAVTRMIALDRDGSNRLMLLSDKRDFKHSIHNANLISLIHDDKDHILMVARFQRDLDLFKVNVMTGAYERTGLGTHRTIAWMVDRAGEPAFRLNMNRRGTKVYIYARHDRDNGKINWKKIKTIELNEMDEMIDAAPQFNLLGPGPTPSTYYVAARLDGTETAGIYLYDLEKDAYVETISIHPDFDIENVLFTQSTNAFMGAYYFEDHLTFDMVDPDLQAHIDDLQASFGETTNLFPLQTSEDGKIWLLDTTGPTDPGTFRIYDAETGSVYPIASQYEALSRKQLADTRVIRYQARDGLALTGYLTRPAGLTEGEIPPLIVMPHGGPEQRDSISFDFEVQLLAAYGYQVFQPNFRGSSGYGQTFADRGRRQWGLGMQTDTEDGFLHLVELGLAAPDQACIVGSSYGGYAALAAITLTPDLYQCGVSFAGISDLSLFIETVGSAYGTDSDVYEYWVRHIGHPKNDADQLRAMSPVNLVEQIRVPVLLVHGEDDKIVSIEQSRSMKRAMDASGKTAKFITLKNSGHAHYGEGQETRYYLTLITFLQQHLPSARYSLPAGYRIDDPTRPRPSDHSNTDSRANPSRSSD</sequence>
<feature type="domain" description="Peptidase S9 prolyl oligopeptidase catalytic" evidence="4">
    <location>
        <begin position="464"/>
        <end position="677"/>
    </location>
</feature>
<dbReference type="PANTHER" id="PTHR42776:SF27">
    <property type="entry name" value="DIPEPTIDYL PEPTIDASE FAMILY MEMBER 6"/>
    <property type="match status" value="1"/>
</dbReference>
<reference evidence="6" key="1">
    <citation type="journal article" date="2019" name="Int. J. Syst. Evol. Microbiol.">
        <title>The Global Catalogue of Microorganisms (GCM) 10K type strain sequencing project: providing services to taxonomists for standard genome sequencing and annotation.</title>
        <authorList>
            <consortium name="The Broad Institute Genomics Platform"/>
            <consortium name="The Broad Institute Genome Sequencing Center for Infectious Disease"/>
            <person name="Wu L."/>
            <person name="Ma J."/>
        </authorList>
    </citation>
    <scope>NUCLEOTIDE SEQUENCE [LARGE SCALE GENOMIC DNA]</scope>
    <source>
        <strain evidence="6">CGMCC-1.15741</strain>
    </source>
</reference>
<dbReference type="Proteomes" id="UP001596303">
    <property type="component" value="Unassembled WGS sequence"/>
</dbReference>
<dbReference type="InterPro" id="IPR029058">
    <property type="entry name" value="AB_hydrolase_fold"/>
</dbReference>
<dbReference type="EC" id="3.4.-.-" evidence="5"/>
<name>A0ABW1S6W4_9PROT</name>
<evidence type="ECO:0000313" key="6">
    <source>
        <dbReference type="Proteomes" id="UP001596303"/>
    </source>
</evidence>
<evidence type="ECO:0000256" key="1">
    <source>
        <dbReference type="ARBA" id="ARBA00022801"/>
    </source>
</evidence>
<keyword evidence="3" id="KW-0732">Signal</keyword>
<feature type="compositionally biased region" description="Basic and acidic residues" evidence="2">
    <location>
        <begin position="689"/>
        <end position="704"/>
    </location>
</feature>
<feature type="compositionally biased region" description="Polar residues" evidence="2">
    <location>
        <begin position="705"/>
        <end position="715"/>
    </location>
</feature>
<evidence type="ECO:0000259" key="4">
    <source>
        <dbReference type="Pfam" id="PF00326"/>
    </source>
</evidence>
<gene>
    <name evidence="5" type="ORF">ACFQDM_02800</name>
</gene>
<dbReference type="SUPFAM" id="SSF53474">
    <property type="entry name" value="alpha/beta-Hydrolases"/>
    <property type="match status" value="1"/>
</dbReference>
<protein>
    <submittedName>
        <fullName evidence="5">Alpha/beta hydrolase family protein</fullName>
        <ecNumber evidence="5">3.4.-.-</ecNumber>
    </submittedName>
</protein>
<keyword evidence="1 5" id="KW-0378">Hydrolase</keyword>
<keyword evidence="6" id="KW-1185">Reference proteome</keyword>
<dbReference type="InterPro" id="IPR001375">
    <property type="entry name" value="Peptidase_S9_cat"/>
</dbReference>
<feature type="chain" id="PRO_5046832484" evidence="3">
    <location>
        <begin position="23"/>
        <end position="715"/>
    </location>
</feature>
<dbReference type="RefSeq" id="WP_377375158.1">
    <property type="nucleotide sequence ID" value="NZ_JBHSSW010000003.1"/>
</dbReference>
<evidence type="ECO:0000256" key="3">
    <source>
        <dbReference type="SAM" id="SignalP"/>
    </source>
</evidence>
<evidence type="ECO:0000313" key="5">
    <source>
        <dbReference type="EMBL" id="MFC6196986.1"/>
    </source>
</evidence>
<feature type="region of interest" description="Disordered" evidence="2">
    <location>
        <begin position="685"/>
        <end position="715"/>
    </location>
</feature>
<dbReference type="GO" id="GO:0016787">
    <property type="term" value="F:hydrolase activity"/>
    <property type="evidence" value="ECO:0007669"/>
    <property type="project" value="UniProtKB-KW"/>
</dbReference>
<feature type="signal peptide" evidence="3">
    <location>
        <begin position="1"/>
        <end position="22"/>
    </location>
</feature>
<dbReference type="PANTHER" id="PTHR42776">
    <property type="entry name" value="SERINE PEPTIDASE S9 FAMILY MEMBER"/>
    <property type="match status" value="1"/>
</dbReference>
<proteinExistence type="predicted"/>
<organism evidence="5 6">
    <name type="scientific">Ponticaulis profundi</name>
    <dbReference type="NCBI Taxonomy" id="2665222"/>
    <lineage>
        <taxon>Bacteria</taxon>
        <taxon>Pseudomonadati</taxon>
        <taxon>Pseudomonadota</taxon>
        <taxon>Alphaproteobacteria</taxon>
        <taxon>Hyphomonadales</taxon>
        <taxon>Hyphomonadaceae</taxon>
        <taxon>Ponticaulis</taxon>
    </lineage>
</organism>
<dbReference type="Gene3D" id="3.40.50.1820">
    <property type="entry name" value="alpha/beta hydrolase"/>
    <property type="match status" value="1"/>
</dbReference>
<comment type="caution">
    <text evidence="5">The sequence shown here is derived from an EMBL/GenBank/DDBJ whole genome shotgun (WGS) entry which is preliminary data.</text>
</comment>
<dbReference type="Pfam" id="PF00326">
    <property type="entry name" value="Peptidase_S9"/>
    <property type="match status" value="1"/>
</dbReference>
<dbReference type="EMBL" id="JBHSSW010000003">
    <property type="protein sequence ID" value="MFC6196986.1"/>
    <property type="molecule type" value="Genomic_DNA"/>
</dbReference>
<accession>A0ABW1S6W4</accession>